<reference evidence="3" key="1">
    <citation type="journal article" date="2019" name="Int. J. Syst. Evol. Microbiol.">
        <title>The Global Catalogue of Microorganisms (GCM) 10K type strain sequencing project: providing services to taxonomists for standard genome sequencing and annotation.</title>
        <authorList>
            <consortium name="The Broad Institute Genomics Platform"/>
            <consortium name="The Broad Institute Genome Sequencing Center for Infectious Disease"/>
            <person name="Wu L."/>
            <person name="Ma J."/>
        </authorList>
    </citation>
    <scope>NUCLEOTIDE SEQUENCE [LARGE SCALE GENOMIC DNA]</scope>
    <source>
        <strain evidence="3">TBRC 1276</strain>
    </source>
</reference>
<feature type="region of interest" description="Disordered" evidence="1">
    <location>
        <begin position="73"/>
        <end position="101"/>
    </location>
</feature>
<gene>
    <name evidence="2" type="ORF">ACFOY2_37715</name>
</gene>
<protein>
    <submittedName>
        <fullName evidence="2">Uncharacterized protein</fullName>
    </submittedName>
</protein>
<evidence type="ECO:0000256" key="1">
    <source>
        <dbReference type="SAM" id="MobiDB-lite"/>
    </source>
</evidence>
<name>A0ABV8GJB5_9ACTN</name>
<dbReference type="RefSeq" id="WP_379532904.1">
    <property type="nucleotide sequence ID" value="NZ_JBHSBI010000025.1"/>
</dbReference>
<organism evidence="2 3">
    <name type="scientific">Nonomuraea purpurea</name>
    <dbReference type="NCBI Taxonomy" id="1849276"/>
    <lineage>
        <taxon>Bacteria</taxon>
        <taxon>Bacillati</taxon>
        <taxon>Actinomycetota</taxon>
        <taxon>Actinomycetes</taxon>
        <taxon>Streptosporangiales</taxon>
        <taxon>Streptosporangiaceae</taxon>
        <taxon>Nonomuraea</taxon>
    </lineage>
</organism>
<comment type="caution">
    <text evidence="2">The sequence shown here is derived from an EMBL/GenBank/DDBJ whole genome shotgun (WGS) entry which is preliminary data.</text>
</comment>
<keyword evidence="3" id="KW-1185">Reference proteome</keyword>
<evidence type="ECO:0000313" key="2">
    <source>
        <dbReference type="EMBL" id="MFC4013015.1"/>
    </source>
</evidence>
<sequence length="101" mass="11263">MESLLAEGWPEAWVEAWAQAEAESVLKILQYRGVAVSDEVRERVMACRDEATLDRWLFRAPYVSSAEELFDLDADGERSEERAAESAGGVDGESDLRKRGA</sequence>
<proteinExistence type="predicted"/>
<dbReference type="Proteomes" id="UP001595851">
    <property type="component" value="Unassembled WGS sequence"/>
</dbReference>
<feature type="compositionally biased region" description="Basic and acidic residues" evidence="1">
    <location>
        <begin position="75"/>
        <end position="84"/>
    </location>
</feature>
<accession>A0ABV8GJB5</accession>
<evidence type="ECO:0000313" key="3">
    <source>
        <dbReference type="Proteomes" id="UP001595851"/>
    </source>
</evidence>
<dbReference type="EMBL" id="JBHSBI010000025">
    <property type="protein sequence ID" value="MFC4013015.1"/>
    <property type="molecule type" value="Genomic_DNA"/>
</dbReference>